<reference evidence="1 2" key="1">
    <citation type="submission" date="2016-10" db="EMBL/GenBank/DDBJ databases">
        <authorList>
            <person name="de Groot N.N."/>
        </authorList>
    </citation>
    <scope>NUCLEOTIDE SEQUENCE [LARGE SCALE GENOMIC DNA]</scope>
    <source>
        <strain evidence="1 2">DSM 527</strain>
    </source>
</reference>
<evidence type="ECO:0000313" key="1">
    <source>
        <dbReference type="EMBL" id="SDF70532.1"/>
    </source>
</evidence>
<gene>
    <name evidence="1" type="ORF">SAMN04488121_102712</name>
</gene>
<sequence>MRETLIIILILKMSTGFCQSDTNIVVNKNAKPKRIVFTSPMVSSDALNEEQIATYADSINGYRRGEIPYFLTEVCFDHQKNYWPNFHSPISVRWSVLKQVKNKKALKRILNTNDPRLKRTCYTGKQDAYGIVVPDIEKSFFDLLKERYDQL</sequence>
<evidence type="ECO:0000313" key="2">
    <source>
        <dbReference type="Proteomes" id="UP000199045"/>
    </source>
</evidence>
<protein>
    <submittedName>
        <fullName evidence="1">Uncharacterized protein</fullName>
    </submittedName>
</protein>
<accession>A0A1G7N982</accession>
<dbReference type="AlphaFoldDB" id="A0A1G7N982"/>
<organism evidence="1 2">
    <name type="scientific">Chitinophaga filiformis</name>
    <name type="common">Myxococcus filiformis</name>
    <name type="synonym">Flexibacter filiformis</name>
    <dbReference type="NCBI Taxonomy" id="104663"/>
    <lineage>
        <taxon>Bacteria</taxon>
        <taxon>Pseudomonadati</taxon>
        <taxon>Bacteroidota</taxon>
        <taxon>Chitinophagia</taxon>
        <taxon>Chitinophagales</taxon>
        <taxon>Chitinophagaceae</taxon>
        <taxon>Chitinophaga</taxon>
    </lineage>
</organism>
<dbReference type="STRING" id="104663.SAMN04488121_102712"/>
<name>A0A1G7N982_CHIFI</name>
<dbReference type="Proteomes" id="UP000199045">
    <property type="component" value="Unassembled WGS sequence"/>
</dbReference>
<dbReference type="OrthoDB" id="9861934at2"/>
<dbReference type="RefSeq" id="WP_089831296.1">
    <property type="nucleotide sequence ID" value="NZ_FNBN01000002.1"/>
</dbReference>
<dbReference type="EMBL" id="FNBN01000002">
    <property type="protein sequence ID" value="SDF70532.1"/>
    <property type="molecule type" value="Genomic_DNA"/>
</dbReference>
<proteinExistence type="predicted"/>